<dbReference type="InterPro" id="IPR000760">
    <property type="entry name" value="Inositol_monophosphatase-like"/>
</dbReference>
<feature type="binding site" evidence="1">
    <location>
        <position position="2"/>
    </location>
    <ligand>
        <name>Mg(2+)</name>
        <dbReference type="ChEBI" id="CHEBI:18420"/>
        <label>1</label>
        <note>catalytic</note>
    </ligand>
</feature>
<dbReference type="Gene3D" id="3.40.190.80">
    <property type="match status" value="1"/>
</dbReference>
<sequence length="180" mass="19995">MDGTNNFVIGIPNFSISIALLYKNESVAGVIYQPIIDQTYSAIKNGGTYVNGRRIKVNNVIDKNKTTVAYICGYKIDRDYLGKLMFSLVGAGCKRVLYNWSGAHDYCLLALGKIESIITDNIEFHDFAAGKLIALEAGAKIIDFSGEEEKDYTNTKFILSNASEINKYIFSIIKPLQEGR</sequence>
<evidence type="ECO:0000256" key="1">
    <source>
        <dbReference type="PIRSR" id="PIRSR600760-2"/>
    </source>
</evidence>
<dbReference type="GO" id="GO:0007165">
    <property type="term" value="P:signal transduction"/>
    <property type="evidence" value="ECO:0007669"/>
    <property type="project" value="TreeGrafter"/>
</dbReference>
<feature type="binding site" evidence="1">
    <location>
        <position position="126"/>
    </location>
    <ligand>
        <name>Mg(2+)</name>
        <dbReference type="ChEBI" id="CHEBI:18420"/>
        <label>1</label>
        <note>catalytic</note>
    </ligand>
</feature>
<dbReference type="Pfam" id="PF00459">
    <property type="entry name" value="Inositol_P"/>
    <property type="match status" value="1"/>
</dbReference>
<keyword evidence="1" id="KW-0479">Metal-binding</keyword>
<keyword evidence="1" id="KW-0460">Magnesium</keyword>
<protein>
    <recommendedName>
        <fullName evidence="4">Inositol-1-monophosphatase</fullName>
    </recommendedName>
</protein>
<reference evidence="2 3" key="1">
    <citation type="journal article" date="2016" name="Nat. Commun.">
        <title>Thousands of microbial genomes shed light on interconnected biogeochemical processes in an aquifer system.</title>
        <authorList>
            <person name="Anantharaman K."/>
            <person name="Brown C.T."/>
            <person name="Hug L.A."/>
            <person name="Sharon I."/>
            <person name="Castelle C.J."/>
            <person name="Probst A.J."/>
            <person name="Thomas B.C."/>
            <person name="Singh A."/>
            <person name="Wilkins M.J."/>
            <person name="Karaoz U."/>
            <person name="Brodie E.L."/>
            <person name="Williams K.H."/>
            <person name="Hubbard S.S."/>
            <person name="Banfield J.F."/>
        </authorList>
    </citation>
    <scope>NUCLEOTIDE SEQUENCE [LARGE SCALE GENOMIC DNA]</scope>
</reference>
<comment type="cofactor">
    <cofactor evidence="1">
        <name>Mg(2+)</name>
        <dbReference type="ChEBI" id="CHEBI:18420"/>
    </cofactor>
</comment>
<dbReference type="GO" id="GO:0046872">
    <property type="term" value="F:metal ion binding"/>
    <property type="evidence" value="ECO:0007669"/>
    <property type="project" value="UniProtKB-KW"/>
</dbReference>
<evidence type="ECO:0000313" key="2">
    <source>
        <dbReference type="EMBL" id="OGI65014.1"/>
    </source>
</evidence>
<gene>
    <name evidence="2" type="ORF">A2647_02350</name>
</gene>
<dbReference type="GO" id="GO:0008934">
    <property type="term" value="F:inositol monophosphate 1-phosphatase activity"/>
    <property type="evidence" value="ECO:0007669"/>
    <property type="project" value="TreeGrafter"/>
</dbReference>
<organism evidence="2 3">
    <name type="scientific">Candidatus Nomurabacteria bacterium RIFCSPHIGHO2_01_FULL_40_24b</name>
    <dbReference type="NCBI Taxonomy" id="1801739"/>
    <lineage>
        <taxon>Bacteria</taxon>
        <taxon>Candidatus Nomuraibacteriota</taxon>
    </lineage>
</organism>
<evidence type="ECO:0000313" key="3">
    <source>
        <dbReference type="Proteomes" id="UP000177370"/>
    </source>
</evidence>
<dbReference type="GO" id="GO:0006020">
    <property type="term" value="P:inositol metabolic process"/>
    <property type="evidence" value="ECO:0007669"/>
    <property type="project" value="TreeGrafter"/>
</dbReference>
<dbReference type="PRINTS" id="PR00377">
    <property type="entry name" value="IMPHPHTASES"/>
</dbReference>
<dbReference type="EMBL" id="MFTP01000024">
    <property type="protein sequence ID" value="OGI65014.1"/>
    <property type="molecule type" value="Genomic_DNA"/>
</dbReference>
<dbReference type="AlphaFoldDB" id="A0A1F6V6D2"/>
<accession>A0A1F6V6D2</accession>
<dbReference type="PANTHER" id="PTHR20854:SF4">
    <property type="entry name" value="INOSITOL-1-MONOPHOSPHATASE-RELATED"/>
    <property type="match status" value="1"/>
</dbReference>
<dbReference type="Gene3D" id="3.30.540.10">
    <property type="entry name" value="Fructose-1,6-Bisphosphatase, subunit A, domain 1"/>
    <property type="match status" value="1"/>
</dbReference>
<proteinExistence type="predicted"/>
<dbReference type="SUPFAM" id="SSF56655">
    <property type="entry name" value="Carbohydrate phosphatase"/>
    <property type="match status" value="1"/>
</dbReference>
<name>A0A1F6V6D2_9BACT</name>
<comment type="caution">
    <text evidence="2">The sequence shown here is derived from an EMBL/GenBank/DDBJ whole genome shotgun (WGS) entry which is preliminary data.</text>
</comment>
<evidence type="ECO:0008006" key="4">
    <source>
        <dbReference type="Google" id="ProtNLM"/>
    </source>
</evidence>
<dbReference type="Proteomes" id="UP000177370">
    <property type="component" value="Unassembled WGS sequence"/>
</dbReference>
<dbReference type="PANTHER" id="PTHR20854">
    <property type="entry name" value="INOSITOL MONOPHOSPHATASE"/>
    <property type="match status" value="1"/>
</dbReference>